<feature type="transmembrane region" description="Helical" evidence="15">
    <location>
        <begin position="159"/>
        <end position="177"/>
    </location>
</feature>
<keyword evidence="11 15" id="KW-0472">Membrane</keyword>
<evidence type="ECO:0000256" key="11">
    <source>
        <dbReference type="ARBA" id="ARBA00023136"/>
    </source>
</evidence>
<dbReference type="PROSITE" id="PS00217">
    <property type="entry name" value="SUGAR_TRANSPORT_2"/>
    <property type="match status" value="1"/>
</dbReference>
<keyword evidence="6" id="KW-0813">Transport</keyword>
<feature type="region of interest" description="Disordered" evidence="14">
    <location>
        <begin position="480"/>
        <end position="499"/>
    </location>
</feature>
<dbReference type="PRINTS" id="PR00171">
    <property type="entry name" value="SUGRTRNSPORT"/>
</dbReference>
<dbReference type="GO" id="GO:0042383">
    <property type="term" value="C:sarcolemma"/>
    <property type="evidence" value="ECO:0007669"/>
    <property type="project" value="UniProtKB-SubCell"/>
</dbReference>
<evidence type="ECO:0000256" key="7">
    <source>
        <dbReference type="ARBA" id="ARBA00022475"/>
    </source>
</evidence>
<dbReference type="InterPro" id="IPR005828">
    <property type="entry name" value="MFS_sugar_transport-like"/>
</dbReference>
<feature type="transmembrane region" description="Helical" evidence="15">
    <location>
        <begin position="275"/>
        <end position="296"/>
    </location>
</feature>
<dbReference type="GO" id="GO:0070837">
    <property type="term" value="P:dehydroascorbic acid transport"/>
    <property type="evidence" value="ECO:0007669"/>
    <property type="project" value="TreeGrafter"/>
</dbReference>
<sequence length="785" mass="86222">MSYAFNKQELSIVLVLASLVASFGSSFQYGYNVASVNSPAPFMRDFYNKTYIERYNEPIPESFLTMLWSVTVSMFPLGGFLGALMVAPLVNNLGRKGTLLFNNIFSIVPAIMMGCSEMAKSYELIIVARIIVGICAGLSSNVVPMYLGEITPRNLRGAIGIIPQVFITFGILAAQVFGIRSCLGNKTGWTLLLGLTAVPAVFQLIFLPFFPESPRYLIFQKDDEKAGIKALQFLRGRRDVEAEVEDLVVEVIVEQLQCRMSVLSLLAQSFLRWQIVIIVVLNLGQQLSGVNAIYYYADSIYRSAGVNEEDVQYVTVGTGAVNVFMTIAAVCIVEFSGRRLLLLLGFGICCGSCVVLTVALIFQESVPWLPYISIICVILYVMGHAIGPSPVPNVLTTEIFMHSARPAAFMLGGSIHWISNFIVGIIFPYMERDLGPFSFLLFAGVCFVTLIFIFIAVFETKQKSFLEIARLFDYMNNMNKEDSRKNTSKEDSSEEDDYGCLTQHVPHHGAVPPAHKLVSDLRGGQHVVPHVHVRHLTHEGVRVGDPQHPVLVFAQHERAGEVDAVAALQVPLLPHPAVDPQVHPTRVGRPGDAVVGPVLGSEAVRHVDKLVADPEAHLPRIRVLADGDHQLVVAAAAGVGDDGVDPRGPEENVHADREGVQIHAVEGSQSIADRVSVFKVEHQRKEFPESVIGASPRTSFPKAWQEGRLHDAVIERLSDAVHQSALQLPDLGAAQRGQGVMGVSNTVQMMLSKQGGVVREPSYLKKWLRFSGSMERTSMLDMFML</sequence>
<dbReference type="InterPro" id="IPR045263">
    <property type="entry name" value="GLUT"/>
</dbReference>
<evidence type="ECO:0000313" key="17">
    <source>
        <dbReference type="EMBL" id="PWA30938.1"/>
    </source>
</evidence>
<dbReference type="SUPFAM" id="SSF103473">
    <property type="entry name" value="MFS general substrate transporter"/>
    <property type="match status" value="1"/>
</dbReference>
<feature type="domain" description="Major facilitator superfamily (MFS) profile" evidence="16">
    <location>
        <begin position="18"/>
        <end position="461"/>
    </location>
</feature>
<evidence type="ECO:0000256" key="3">
    <source>
        <dbReference type="ARBA" id="ARBA00004651"/>
    </source>
</evidence>
<feature type="transmembrane region" description="Helical" evidence="15">
    <location>
        <begin position="66"/>
        <end position="87"/>
    </location>
</feature>
<dbReference type="FunFam" id="1.20.1250.20:FF:001511">
    <property type="entry name" value="Solute carrier family 2, facilitated glucose transporter member 5"/>
    <property type="match status" value="1"/>
</dbReference>
<evidence type="ECO:0000256" key="10">
    <source>
        <dbReference type="ARBA" id="ARBA00022989"/>
    </source>
</evidence>
<feature type="transmembrane region" description="Helical" evidence="15">
    <location>
        <begin position="368"/>
        <end position="387"/>
    </location>
</feature>
<dbReference type="GO" id="GO:1990539">
    <property type="term" value="P:fructose import across plasma membrane"/>
    <property type="evidence" value="ECO:0007669"/>
    <property type="project" value="UniProtKB-ARBA"/>
</dbReference>
<feature type="transmembrane region" description="Helical" evidence="15">
    <location>
        <begin position="99"/>
        <end position="119"/>
    </location>
</feature>
<comment type="subcellular location">
    <subcellularLocation>
        <location evidence="2">Cell membrane</location>
        <location evidence="2">Sarcolemma</location>
    </subcellularLocation>
    <subcellularLocation>
        <location evidence="3">Cell membrane</location>
        <topology evidence="3">Multi-pass membrane protein</topology>
    </subcellularLocation>
</comment>
<gene>
    <name evidence="17" type="ORF">CCH79_00010677</name>
</gene>
<evidence type="ECO:0000256" key="4">
    <source>
        <dbReference type="ARBA" id="ARBA00007004"/>
    </source>
</evidence>
<dbReference type="InterPro" id="IPR020846">
    <property type="entry name" value="MFS_dom"/>
</dbReference>
<evidence type="ECO:0000256" key="14">
    <source>
        <dbReference type="SAM" id="MobiDB-lite"/>
    </source>
</evidence>
<evidence type="ECO:0000256" key="6">
    <source>
        <dbReference type="ARBA" id="ARBA00022448"/>
    </source>
</evidence>
<proteinExistence type="inferred from homology"/>
<accession>A0A315WJA0</accession>
<dbReference type="InterPro" id="IPR036259">
    <property type="entry name" value="MFS_trans_sf"/>
</dbReference>
<dbReference type="GO" id="GO:0055056">
    <property type="term" value="F:D-glucose transmembrane transporter activity"/>
    <property type="evidence" value="ECO:0007669"/>
    <property type="project" value="TreeGrafter"/>
</dbReference>
<comment type="catalytic activity">
    <reaction evidence="1">
        <text>D-fructose(out) = D-fructose(in)</text>
        <dbReference type="Rhea" id="RHEA:60372"/>
        <dbReference type="ChEBI" id="CHEBI:37721"/>
    </reaction>
</comment>
<dbReference type="PANTHER" id="PTHR23503:SF32">
    <property type="entry name" value="SOLUTE CARRIER FAMILY 2, FACILITATED GLUCOSE TRANSPORTER MEMBER 5"/>
    <property type="match status" value="1"/>
</dbReference>
<dbReference type="GO" id="GO:0046323">
    <property type="term" value="P:D-glucose import"/>
    <property type="evidence" value="ECO:0007669"/>
    <property type="project" value="TreeGrafter"/>
</dbReference>
<keyword evidence="10 15" id="KW-1133">Transmembrane helix</keyword>
<feature type="transmembrane region" description="Helical" evidence="15">
    <location>
        <begin position="408"/>
        <end position="430"/>
    </location>
</feature>
<dbReference type="STRING" id="33528.ENSGAFP00000000834"/>
<feature type="transmembrane region" description="Helical" evidence="15">
    <location>
        <begin position="340"/>
        <end position="362"/>
    </location>
</feature>
<keyword evidence="9 15" id="KW-0812">Transmembrane</keyword>
<keyword evidence="8" id="KW-0762">Sugar transport</keyword>
<dbReference type="GO" id="GO:0005353">
    <property type="term" value="F:fructose transmembrane transporter activity"/>
    <property type="evidence" value="ECO:0007669"/>
    <property type="project" value="UniProtKB-ARBA"/>
</dbReference>
<evidence type="ECO:0000256" key="15">
    <source>
        <dbReference type="SAM" id="Phobius"/>
    </source>
</evidence>
<comment type="similarity">
    <text evidence="4">Belongs to the major facilitator superfamily. Sugar transporter (TC 2.A.1.1) family. Glucose transporter subfamily.</text>
</comment>
<evidence type="ECO:0000313" key="18">
    <source>
        <dbReference type="Proteomes" id="UP000250572"/>
    </source>
</evidence>
<feature type="transmembrane region" description="Helical" evidence="15">
    <location>
        <begin position="436"/>
        <end position="458"/>
    </location>
</feature>
<dbReference type="InterPro" id="IPR005829">
    <property type="entry name" value="Sugar_transporter_CS"/>
</dbReference>
<organism evidence="17 18">
    <name type="scientific">Gambusia affinis</name>
    <name type="common">Western mosquitofish</name>
    <name type="synonym">Heterandria affinis</name>
    <dbReference type="NCBI Taxonomy" id="33528"/>
    <lineage>
        <taxon>Eukaryota</taxon>
        <taxon>Metazoa</taxon>
        <taxon>Chordata</taxon>
        <taxon>Craniata</taxon>
        <taxon>Vertebrata</taxon>
        <taxon>Euteleostomi</taxon>
        <taxon>Actinopterygii</taxon>
        <taxon>Neopterygii</taxon>
        <taxon>Teleostei</taxon>
        <taxon>Neoteleostei</taxon>
        <taxon>Acanthomorphata</taxon>
        <taxon>Ovalentaria</taxon>
        <taxon>Atherinomorphae</taxon>
        <taxon>Cyprinodontiformes</taxon>
        <taxon>Poeciliidae</taxon>
        <taxon>Poeciliinae</taxon>
        <taxon>Gambusia</taxon>
    </lineage>
</organism>
<dbReference type="Pfam" id="PF00083">
    <property type="entry name" value="Sugar_tr"/>
    <property type="match status" value="1"/>
</dbReference>
<evidence type="ECO:0000256" key="1">
    <source>
        <dbReference type="ARBA" id="ARBA00000590"/>
    </source>
</evidence>
<dbReference type="PANTHER" id="PTHR23503">
    <property type="entry name" value="SOLUTE CARRIER FAMILY 2"/>
    <property type="match status" value="1"/>
</dbReference>
<feature type="transmembrane region" description="Helical" evidence="15">
    <location>
        <begin position="311"/>
        <end position="333"/>
    </location>
</feature>
<evidence type="ECO:0000256" key="2">
    <source>
        <dbReference type="ARBA" id="ARBA00004135"/>
    </source>
</evidence>
<dbReference type="InterPro" id="IPR003663">
    <property type="entry name" value="Sugar/inositol_transpt"/>
</dbReference>
<comment type="caution">
    <text evidence="17">The sequence shown here is derived from an EMBL/GenBank/DDBJ whole genome shotgun (WGS) entry which is preliminary data.</text>
</comment>
<evidence type="ECO:0000256" key="12">
    <source>
        <dbReference type="ARBA" id="ARBA00029961"/>
    </source>
</evidence>
<dbReference type="Proteomes" id="UP000250572">
    <property type="component" value="Unassembled WGS sequence"/>
</dbReference>
<keyword evidence="18" id="KW-1185">Reference proteome</keyword>
<evidence type="ECO:0000256" key="5">
    <source>
        <dbReference type="ARBA" id="ARBA00015973"/>
    </source>
</evidence>
<evidence type="ECO:0000256" key="9">
    <source>
        <dbReference type="ARBA" id="ARBA00022692"/>
    </source>
</evidence>
<dbReference type="Gene3D" id="1.20.1250.20">
    <property type="entry name" value="MFS general substrate transporter like domains"/>
    <property type="match status" value="1"/>
</dbReference>
<keyword evidence="7" id="KW-1003">Cell membrane</keyword>
<evidence type="ECO:0000259" key="16">
    <source>
        <dbReference type="PROSITE" id="PS50850"/>
    </source>
</evidence>
<dbReference type="CDD" id="cd17432">
    <property type="entry name" value="MFS_GLUT_Class2"/>
    <property type="match status" value="1"/>
</dbReference>
<dbReference type="NCBIfam" id="TIGR00879">
    <property type="entry name" value="SP"/>
    <property type="match status" value="1"/>
</dbReference>
<feature type="transmembrane region" description="Helical" evidence="15">
    <location>
        <begin position="125"/>
        <end position="147"/>
    </location>
</feature>
<dbReference type="PROSITE" id="PS50850">
    <property type="entry name" value="MFS"/>
    <property type="match status" value="1"/>
</dbReference>
<dbReference type="EMBL" id="NHOQ01000318">
    <property type="protein sequence ID" value="PWA30938.1"/>
    <property type="molecule type" value="Genomic_DNA"/>
</dbReference>
<reference evidence="17 18" key="1">
    <citation type="journal article" date="2018" name="G3 (Bethesda)">
        <title>A High-Quality Reference Genome for the Invasive Mosquitofish Gambusia affinis Using a Chicago Library.</title>
        <authorList>
            <person name="Hoffberg S.L."/>
            <person name="Troendle N.J."/>
            <person name="Glenn T.C."/>
            <person name="Mahmud O."/>
            <person name="Louha S."/>
            <person name="Chalopin D."/>
            <person name="Bennetzen J.L."/>
            <person name="Mauricio R."/>
        </authorList>
    </citation>
    <scope>NUCLEOTIDE SEQUENCE [LARGE SCALE GENOMIC DNA]</scope>
    <source>
        <strain evidence="17">NE01/NJP1002.9</strain>
        <tissue evidence="17">Muscle</tissue>
    </source>
</reference>
<evidence type="ECO:0000256" key="13">
    <source>
        <dbReference type="ARBA" id="ARBA00031099"/>
    </source>
</evidence>
<feature type="transmembrane region" description="Helical" evidence="15">
    <location>
        <begin position="189"/>
        <end position="210"/>
    </location>
</feature>
<evidence type="ECO:0000256" key="8">
    <source>
        <dbReference type="ARBA" id="ARBA00022597"/>
    </source>
</evidence>
<name>A0A315WJA0_GAMAF</name>
<dbReference type="AlphaFoldDB" id="A0A315WJA0"/>
<feature type="compositionally biased region" description="Basic and acidic residues" evidence="14">
    <location>
        <begin position="480"/>
        <end position="491"/>
    </location>
</feature>
<protein>
    <recommendedName>
        <fullName evidence="5">Solute carrier family 2, facilitated glucose transporter member 5</fullName>
    </recommendedName>
    <alternativeName>
        <fullName evidence="13">Fructose transporter</fullName>
    </alternativeName>
    <alternativeName>
        <fullName evidence="12">Glucose transporter type 5, small intestine</fullName>
    </alternativeName>
</protein>